<dbReference type="GO" id="GO:0006629">
    <property type="term" value="P:lipid metabolic process"/>
    <property type="evidence" value="ECO:0007669"/>
    <property type="project" value="InterPro"/>
</dbReference>
<keyword evidence="5" id="KW-1185">Reference proteome</keyword>
<dbReference type="EMBL" id="JAGRRH010000041">
    <property type="protein sequence ID" value="KAG7339091.1"/>
    <property type="molecule type" value="Genomic_DNA"/>
</dbReference>
<keyword evidence="1" id="KW-1133">Transmembrane helix</keyword>
<organism evidence="4 5">
    <name type="scientific">Nitzschia inconspicua</name>
    <dbReference type="NCBI Taxonomy" id="303405"/>
    <lineage>
        <taxon>Eukaryota</taxon>
        <taxon>Sar</taxon>
        <taxon>Stramenopiles</taxon>
        <taxon>Ochrophyta</taxon>
        <taxon>Bacillariophyta</taxon>
        <taxon>Bacillariophyceae</taxon>
        <taxon>Bacillariophycidae</taxon>
        <taxon>Bacillariales</taxon>
        <taxon>Bacillariaceae</taxon>
        <taxon>Nitzschia</taxon>
    </lineage>
</organism>
<evidence type="ECO:0000313" key="4">
    <source>
        <dbReference type="EMBL" id="KAG7362155.1"/>
    </source>
</evidence>
<dbReference type="InterPro" id="IPR002921">
    <property type="entry name" value="Fungal_lipase-type"/>
</dbReference>
<evidence type="ECO:0000256" key="1">
    <source>
        <dbReference type="SAM" id="Phobius"/>
    </source>
</evidence>
<keyword evidence="1" id="KW-0472">Membrane</keyword>
<feature type="domain" description="Fungal lipase-type" evidence="2">
    <location>
        <begin position="677"/>
        <end position="727"/>
    </location>
</feature>
<sequence>MQKRKIIRRRNNGAGFVPTTSRSLRLLAIVVTVTLNISNRWLDPQLQLPKLFIDAFVHCSSRAVASSCRQRQHPQQLKHSCPSVRLFGEKSAFPAAGNERAMEPQSQKLDNESRVVKEEVERGAVTTTKLTVGVTDNQPTKRSSFDIDTALFCAGLAFDSYVEPPSNSSRWERGSQGLSVAFVSSAFTRNLYKGLVEVTPILCYDLPDEDSTVESIATGGGVDAAIVVAAVEGKIWKEDVELLEKEPYHEGVFSLTGAAHVGRSRTAWANINIHQSNASKRKTGQALPYHIPKKWNKAPQAQWPDDESPFYIYVQDPENVQLVFTLMDDDVLGEGSAISSTHFPLVKYLPQAKYSQQELVTRVKEEIVSKIRKGQLDESLLDDEVAKAVSENIKAWEGDLKMTVKPRMKNKNGQVAIGAAAGAWLAGPVGAAAGAALGSLYEGRPRGIIRVRLRYIPVPQQGVERPKYTVLGGMPGITWGDLYEKHLNRRNNSGREDNADSKMTKALRKLGGDDLEHCFFINHEKTGASCAVYRSLEQRLIVVSFRGTCQPIDLITDASIFQIPWVEGEYEDDEIQNIPKVHVGFRKSMNSISRRLKELIIATVAPGETINDYDLLVTGHSLGGALATLFVADVAEFGLDAGRSLPQKEPSEVWWKSIANTFMGQKGEEGAIPDPPRPKSIRMYNFGSPRVGDTIFAENFERLMEEGRIEQAYRIVNSQDIIARVPRPMLNIDYEHCGRTVLIEEPLSDVSSDEVDRDPSHVLWIEGESDFDRMDPVRDFRNATKSPLASGTLLDELIKTFQSLEDTVQTQPGAMEAIQEAASEMEKVANSKLPESEDVKEAINQNPVFSQLGAIANRLSKASMTDLASIVGIERSYATRELQLAQSFLQGEALAHHLEDSYYRALGRSVGLVATIGEEIREIGEELVESVVEEIQESS</sequence>
<proteinExistence type="predicted"/>
<reference evidence="4" key="1">
    <citation type="journal article" date="2021" name="Sci. Rep.">
        <title>Diploid genomic architecture of Nitzschia inconspicua, an elite biomass production diatom.</title>
        <authorList>
            <person name="Oliver A."/>
            <person name="Podell S."/>
            <person name="Pinowska A."/>
            <person name="Traller J.C."/>
            <person name="Smith S.R."/>
            <person name="McClure R."/>
            <person name="Beliaev A."/>
            <person name="Bohutskyi P."/>
            <person name="Hill E.A."/>
            <person name="Rabines A."/>
            <person name="Zheng H."/>
            <person name="Allen L.Z."/>
            <person name="Kuo A."/>
            <person name="Grigoriev I.V."/>
            <person name="Allen A.E."/>
            <person name="Hazlebeck D."/>
            <person name="Allen E.E."/>
        </authorList>
    </citation>
    <scope>NUCLEOTIDE SEQUENCE</scope>
    <source>
        <strain evidence="4">Hildebrandi</strain>
    </source>
</reference>
<protein>
    <submittedName>
        <fullName evidence="4">Lipase class 3</fullName>
    </submittedName>
</protein>
<dbReference type="Proteomes" id="UP000693970">
    <property type="component" value="Unassembled WGS sequence"/>
</dbReference>
<dbReference type="Pfam" id="PF01764">
    <property type="entry name" value="Lipase_3"/>
    <property type="match status" value="2"/>
</dbReference>
<feature type="transmembrane region" description="Helical" evidence="1">
    <location>
        <begin position="415"/>
        <end position="441"/>
    </location>
</feature>
<evidence type="ECO:0000313" key="5">
    <source>
        <dbReference type="Proteomes" id="UP000693970"/>
    </source>
</evidence>
<gene>
    <name evidence="3" type="ORF">IV203_017668</name>
    <name evidence="4" type="ORF">IV203_025821</name>
</gene>
<dbReference type="CDD" id="cd00519">
    <property type="entry name" value="Lipase_3"/>
    <property type="match status" value="1"/>
</dbReference>
<keyword evidence="1" id="KW-0812">Transmembrane</keyword>
<evidence type="ECO:0000313" key="3">
    <source>
        <dbReference type="EMBL" id="KAG7339091.1"/>
    </source>
</evidence>
<accession>A0A9K3PWH8</accession>
<dbReference type="EMBL" id="JAGRRH010000012">
    <property type="protein sequence ID" value="KAG7362155.1"/>
    <property type="molecule type" value="Genomic_DNA"/>
</dbReference>
<dbReference type="OrthoDB" id="194358at2759"/>
<dbReference type="PANTHER" id="PTHR47759">
    <property type="entry name" value="OS04G0509100 PROTEIN"/>
    <property type="match status" value="1"/>
</dbReference>
<reference evidence="4" key="2">
    <citation type="submission" date="2021-04" db="EMBL/GenBank/DDBJ databases">
        <authorList>
            <person name="Podell S."/>
        </authorList>
    </citation>
    <scope>NUCLEOTIDE SEQUENCE</scope>
    <source>
        <strain evidence="4">Hildebrandi</strain>
    </source>
</reference>
<name>A0A9K3PWH8_9STRA</name>
<evidence type="ECO:0000259" key="2">
    <source>
        <dbReference type="Pfam" id="PF01764"/>
    </source>
</evidence>
<dbReference type="AlphaFoldDB" id="A0A9K3PWH8"/>
<comment type="caution">
    <text evidence="4">The sequence shown here is derived from an EMBL/GenBank/DDBJ whole genome shotgun (WGS) entry which is preliminary data.</text>
</comment>
<dbReference type="PANTHER" id="PTHR47759:SF2">
    <property type="entry name" value="TRIGLYCERIDE LIPASE"/>
    <property type="match status" value="1"/>
</dbReference>
<feature type="domain" description="Fungal lipase-type" evidence="2">
    <location>
        <begin position="542"/>
        <end position="638"/>
    </location>
</feature>